<dbReference type="PANTHER" id="PTHR16022">
    <property type="entry name" value="WD REPEAT DOMAIN 60"/>
    <property type="match status" value="1"/>
</dbReference>
<dbReference type="OrthoDB" id="2162425at2759"/>
<name>A0A3M7RFV6_BRAPC</name>
<feature type="compositionally biased region" description="Basic and acidic residues" evidence="2">
    <location>
        <begin position="65"/>
        <end position="75"/>
    </location>
</feature>
<reference evidence="3 4" key="1">
    <citation type="journal article" date="2018" name="Sci. Rep.">
        <title>Genomic signatures of local adaptation to the degree of environmental predictability in rotifers.</title>
        <authorList>
            <person name="Franch-Gras L."/>
            <person name="Hahn C."/>
            <person name="Garcia-Roger E.M."/>
            <person name="Carmona M.J."/>
            <person name="Serra M."/>
            <person name="Gomez A."/>
        </authorList>
    </citation>
    <scope>NUCLEOTIDE SEQUENCE [LARGE SCALE GENOMIC DNA]</scope>
    <source>
        <strain evidence="3">HYR1</strain>
    </source>
</reference>
<dbReference type="InterPro" id="IPR001680">
    <property type="entry name" value="WD40_rpt"/>
</dbReference>
<dbReference type="PANTHER" id="PTHR16022:SF0">
    <property type="entry name" value="CYTOPLASMIC DYNEIN 2 INTERMEDIATE CHAIN 1"/>
    <property type="match status" value="1"/>
</dbReference>
<evidence type="ECO:0000256" key="1">
    <source>
        <dbReference type="PROSITE-ProRule" id="PRU00221"/>
    </source>
</evidence>
<feature type="compositionally biased region" description="Basic and acidic residues" evidence="2">
    <location>
        <begin position="134"/>
        <end position="152"/>
    </location>
</feature>
<dbReference type="STRING" id="10195.A0A3M7RFV6"/>
<dbReference type="EMBL" id="REGN01003465">
    <property type="protein sequence ID" value="RNA22400.1"/>
    <property type="molecule type" value="Genomic_DNA"/>
</dbReference>
<protein>
    <submittedName>
        <fullName evidence="3">WD repeat-containing 60</fullName>
    </submittedName>
</protein>
<dbReference type="GO" id="GO:0045503">
    <property type="term" value="F:dynein light chain binding"/>
    <property type="evidence" value="ECO:0007669"/>
    <property type="project" value="InterPro"/>
</dbReference>
<dbReference type="InterPro" id="IPR042505">
    <property type="entry name" value="DYNC2I1"/>
</dbReference>
<dbReference type="GO" id="GO:0005868">
    <property type="term" value="C:cytoplasmic dynein complex"/>
    <property type="evidence" value="ECO:0007669"/>
    <property type="project" value="InterPro"/>
</dbReference>
<feature type="compositionally biased region" description="Basic and acidic residues" evidence="2">
    <location>
        <begin position="177"/>
        <end position="207"/>
    </location>
</feature>
<feature type="non-terminal residue" evidence="3">
    <location>
        <position position="630"/>
    </location>
</feature>
<organism evidence="3 4">
    <name type="scientific">Brachionus plicatilis</name>
    <name type="common">Marine rotifer</name>
    <name type="synonym">Brachionus muelleri</name>
    <dbReference type="NCBI Taxonomy" id="10195"/>
    <lineage>
        <taxon>Eukaryota</taxon>
        <taxon>Metazoa</taxon>
        <taxon>Spiralia</taxon>
        <taxon>Gnathifera</taxon>
        <taxon>Rotifera</taxon>
        <taxon>Eurotatoria</taxon>
        <taxon>Monogononta</taxon>
        <taxon>Pseudotrocha</taxon>
        <taxon>Ploima</taxon>
        <taxon>Brachionidae</taxon>
        <taxon>Brachionus</taxon>
    </lineage>
</organism>
<dbReference type="Gene3D" id="2.130.10.10">
    <property type="entry name" value="YVTN repeat-like/Quinoprotein amine dehydrogenase"/>
    <property type="match status" value="1"/>
</dbReference>
<feature type="compositionally biased region" description="Acidic residues" evidence="2">
    <location>
        <begin position="153"/>
        <end position="176"/>
    </location>
</feature>
<sequence>MSDKKNRKYKSDFGLSETKRNDDDEKPRSKKSDKYDEDRKSRSKDESKKRHDEDSHEKSRHRSKAKEERHRSSKYEDEDYEKSKSKHRSKNSEDYDDRKKSHSKPSKYDEPDKKDSRHRTKDDEKSRSKQRSKHRDEEYKKDEKDDRKKKLEEEEVVEEYNYDDDFDDDFENDSEEEVKQNDKEADERKSSSKSNDSKQSRNEEKRSMVKYEDYDDYRDIKGRVVKANAVVRIPTDSVEVFSSKIYFNHDSGDRQRRRAKDLFKNLIDLDRKNFSLLDINPIEMRTAYSAHLRHEKIQTNDDNVEIDCQTDDIDYVTRWTQNPPDDSKGYGTENEKFRQENSDDILQKFRVSIDTDNLLKFLEKSSKVIEKLIKNDSESSSFKIESTKSDLEMSQGFTSFEIPKKIAKFFKHFRISNCTFNQEDPNYIVCSYNLPDENSQSSLLLVWNLNEPKTPHRILTCETISTCLNYVSFMALSGNLDGSICLWDLRESNSMHSFSSKSNQMEEGNTVRLPTYTTAGVFINENHMSEVRTIINLQNQSDKNVFMQIATLEIEARLIIWTVIEIKNSDLTVFETDLGLLPGGKLKLVKSSQIALNSIIWSPYGKTEYQTLNMTNSLLQPNHFFIATNI</sequence>
<keyword evidence="4" id="KW-1185">Reference proteome</keyword>
<dbReference type="InterPro" id="IPR036322">
    <property type="entry name" value="WD40_repeat_dom_sf"/>
</dbReference>
<feature type="region of interest" description="Disordered" evidence="2">
    <location>
        <begin position="1"/>
        <end position="207"/>
    </location>
</feature>
<evidence type="ECO:0000313" key="4">
    <source>
        <dbReference type="Proteomes" id="UP000276133"/>
    </source>
</evidence>
<feature type="compositionally biased region" description="Basic and acidic residues" evidence="2">
    <location>
        <begin position="90"/>
        <end position="99"/>
    </location>
</feature>
<dbReference type="GO" id="GO:0045504">
    <property type="term" value="F:dynein heavy chain binding"/>
    <property type="evidence" value="ECO:0007669"/>
    <property type="project" value="InterPro"/>
</dbReference>
<feature type="compositionally biased region" description="Basic and acidic residues" evidence="2">
    <location>
        <begin position="17"/>
        <end position="57"/>
    </location>
</feature>
<accession>A0A3M7RFV6</accession>
<proteinExistence type="predicted"/>
<evidence type="ECO:0000256" key="2">
    <source>
        <dbReference type="SAM" id="MobiDB-lite"/>
    </source>
</evidence>
<feature type="compositionally biased region" description="Basic and acidic residues" evidence="2">
    <location>
        <begin position="106"/>
        <end position="127"/>
    </location>
</feature>
<dbReference type="PROSITE" id="PS50082">
    <property type="entry name" value="WD_REPEATS_2"/>
    <property type="match status" value="1"/>
</dbReference>
<keyword evidence="1" id="KW-0853">WD repeat</keyword>
<feature type="repeat" description="WD" evidence="1">
    <location>
        <begin position="476"/>
        <end position="497"/>
    </location>
</feature>
<gene>
    <name evidence="3" type="ORF">BpHYR1_015320</name>
</gene>
<dbReference type="InterPro" id="IPR015943">
    <property type="entry name" value="WD40/YVTN_repeat-like_dom_sf"/>
</dbReference>
<evidence type="ECO:0000313" key="3">
    <source>
        <dbReference type="EMBL" id="RNA22400.1"/>
    </source>
</evidence>
<dbReference type="GO" id="GO:0042073">
    <property type="term" value="P:intraciliary transport"/>
    <property type="evidence" value="ECO:0007669"/>
    <property type="project" value="InterPro"/>
</dbReference>
<dbReference type="SUPFAM" id="SSF50978">
    <property type="entry name" value="WD40 repeat-like"/>
    <property type="match status" value="1"/>
</dbReference>
<dbReference type="GO" id="GO:0005929">
    <property type="term" value="C:cilium"/>
    <property type="evidence" value="ECO:0007669"/>
    <property type="project" value="GOC"/>
</dbReference>
<dbReference type="AlphaFoldDB" id="A0A3M7RFV6"/>
<dbReference type="Proteomes" id="UP000276133">
    <property type="component" value="Unassembled WGS sequence"/>
</dbReference>
<comment type="caution">
    <text evidence="3">The sequence shown here is derived from an EMBL/GenBank/DDBJ whole genome shotgun (WGS) entry which is preliminary data.</text>
</comment>